<feature type="transmembrane region" description="Helical" evidence="1">
    <location>
        <begin position="12"/>
        <end position="32"/>
    </location>
</feature>
<proteinExistence type="predicted"/>
<accession>A0A0E9X9I5</accession>
<protein>
    <submittedName>
        <fullName evidence="2">Uncharacterized protein</fullName>
    </submittedName>
</protein>
<keyword evidence="1" id="KW-0472">Membrane</keyword>
<organism evidence="2">
    <name type="scientific">Anguilla anguilla</name>
    <name type="common">European freshwater eel</name>
    <name type="synonym">Muraena anguilla</name>
    <dbReference type="NCBI Taxonomy" id="7936"/>
    <lineage>
        <taxon>Eukaryota</taxon>
        <taxon>Metazoa</taxon>
        <taxon>Chordata</taxon>
        <taxon>Craniata</taxon>
        <taxon>Vertebrata</taxon>
        <taxon>Euteleostomi</taxon>
        <taxon>Actinopterygii</taxon>
        <taxon>Neopterygii</taxon>
        <taxon>Teleostei</taxon>
        <taxon>Anguilliformes</taxon>
        <taxon>Anguillidae</taxon>
        <taxon>Anguilla</taxon>
    </lineage>
</organism>
<keyword evidence="1" id="KW-0812">Transmembrane</keyword>
<evidence type="ECO:0000313" key="2">
    <source>
        <dbReference type="EMBL" id="JAH98515.1"/>
    </source>
</evidence>
<name>A0A0E9X9I5_ANGAN</name>
<reference evidence="2" key="1">
    <citation type="submission" date="2014-11" db="EMBL/GenBank/DDBJ databases">
        <authorList>
            <person name="Amaro Gonzalez C."/>
        </authorList>
    </citation>
    <scope>NUCLEOTIDE SEQUENCE</scope>
</reference>
<sequence>MSQLKYFQKYYFLFLLTVPCSVGFSIVEQTVLNIKTKNPCPLQETKMNCQIIGGYIHMYLFIYLFIYLSNLFPFCLATTQQMSIHSFDPNEPQQVYSISTWVPSVTVSTVSCENMLISVSRRGDKKANARYEACA</sequence>
<keyword evidence="1" id="KW-1133">Transmembrane helix</keyword>
<feature type="transmembrane region" description="Helical" evidence="1">
    <location>
        <begin position="52"/>
        <end position="76"/>
    </location>
</feature>
<reference evidence="2" key="2">
    <citation type="journal article" date="2015" name="Fish Shellfish Immunol.">
        <title>Early steps in the European eel (Anguilla anguilla)-Vibrio vulnificus interaction in the gills: Role of the RtxA13 toxin.</title>
        <authorList>
            <person name="Callol A."/>
            <person name="Pajuelo D."/>
            <person name="Ebbesson L."/>
            <person name="Teles M."/>
            <person name="MacKenzie S."/>
            <person name="Amaro C."/>
        </authorList>
    </citation>
    <scope>NUCLEOTIDE SEQUENCE</scope>
</reference>
<evidence type="ECO:0000256" key="1">
    <source>
        <dbReference type="SAM" id="Phobius"/>
    </source>
</evidence>
<dbReference type="EMBL" id="GBXM01010062">
    <property type="protein sequence ID" value="JAH98515.1"/>
    <property type="molecule type" value="Transcribed_RNA"/>
</dbReference>
<dbReference type="AlphaFoldDB" id="A0A0E9X9I5"/>